<dbReference type="EMBL" id="CM042055">
    <property type="protein sequence ID" value="KAI3702867.1"/>
    <property type="molecule type" value="Genomic_DNA"/>
</dbReference>
<sequence length="207" mass="23560">MCFGHVITKNAFELASFFWFWWQFGYDSCFLKHHLMVYMRLILGFAGQFLFSYSTLPLYALVTQMGTNYKAALIPQRIRDTIHGWGKETRRRRRRRKLGIYGDDSTVQTDTSTVISVEEFDHEDLGVPRAGTMPDEPLEVELQPHKITKTSHPPLVAKENSCWVGAPLLQPSASSALPSFLPETVTRSHSLPARKAETNDGKEIKVT</sequence>
<proteinExistence type="predicted"/>
<accession>A0ACB8ZZ73</accession>
<name>A0ACB8ZZ73_ARCLA</name>
<gene>
    <name evidence="1" type="ORF">L6452_28620</name>
</gene>
<evidence type="ECO:0000313" key="1">
    <source>
        <dbReference type="EMBL" id="KAI3702867.1"/>
    </source>
</evidence>
<protein>
    <submittedName>
        <fullName evidence="1">Uncharacterized protein</fullName>
    </submittedName>
</protein>
<organism evidence="1 2">
    <name type="scientific">Arctium lappa</name>
    <name type="common">Greater burdock</name>
    <name type="synonym">Lappa major</name>
    <dbReference type="NCBI Taxonomy" id="4217"/>
    <lineage>
        <taxon>Eukaryota</taxon>
        <taxon>Viridiplantae</taxon>
        <taxon>Streptophyta</taxon>
        <taxon>Embryophyta</taxon>
        <taxon>Tracheophyta</taxon>
        <taxon>Spermatophyta</taxon>
        <taxon>Magnoliopsida</taxon>
        <taxon>eudicotyledons</taxon>
        <taxon>Gunneridae</taxon>
        <taxon>Pentapetalae</taxon>
        <taxon>asterids</taxon>
        <taxon>campanulids</taxon>
        <taxon>Asterales</taxon>
        <taxon>Asteraceae</taxon>
        <taxon>Carduoideae</taxon>
        <taxon>Cardueae</taxon>
        <taxon>Arctiinae</taxon>
        <taxon>Arctium</taxon>
    </lineage>
</organism>
<reference evidence="1 2" key="2">
    <citation type="journal article" date="2022" name="Mol. Ecol. Resour.">
        <title>The genomes of chicory, endive, great burdock and yacon provide insights into Asteraceae paleo-polyploidization history and plant inulin production.</title>
        <authorList>
            <person name="Fan W."/>
            <person name="Wang S."/>
            <person name="Wang H."/>
            <person name="Wang A."/>
            <person name="Jiang F."/>
            <person name="Liu H."/>
            <person name="Zhao H."/>
            <person name="Xu D."/>
            <person name="Zhang Y."/>
        </authorList>
    </citation>
    <scope>NUCLEOTIDE SEQUENCE [LARGE SCALE GENOMIC DNA]</scope>
    <source>
        <strain evidence="2">cv. Niubang</strain>
    </source>
</reference>
<reference evidence="2" key="1">
    <citation type="journal article" date="2022" name="Mol. Ecol. Resour.">
        <title>The genomes of chicory, endive, great burdock and yacon provide insights into Asteraceae palaeo-polyploidization history and plant inulin production.</title>
        <authorList>
            <person name="Fan W."/>
            <person name="Wang S."/>
            <person name="Wang H."/>
            <person name="Wang A."/>
            <person name="Jiang F."/>
            <person name="Liu H."/>
            <person name="Zhao H."/>
            <person name="Xu D."/>
            <person name="Zhang Y."/>
        </authorList>
    </citation>
    <scope>NUCLEOTIDE SEQUENCE [LARGE SCALE GENOMIC DNA]</scope>
    <source>
        <strain evidence="2">cv. Niubang</strain>
    </source>
</reference>
<evidence type="ECO:0000313" key="2">
    <source>
        <dbReference type="Proteomes" id="UP001055879"/>
    </source>
</evidence>
<comment type="caution">
    <text evidence="1">The sequence shown here is derived from an EMBL/GenBank/DDBJ whole genome shotgun (WGS) entry which is preliminary data.</text>
</comment>
<dbReference type="Proteomes" id="UP001055879">
    <property type="component" value="Linkage Group LG09"/>
</dbReference>
<keyword evidence="2" id="KW-1185">Reference proteome</keyword>